<dbReference type="Gene3D" id="1.10.287.1120">
    <property type="entry name" value="Bipartite methylase S protein"/>
    <property type="match status" value="1"/>
</dbReference>
<sequence>MSQTSTVQIREVSDLVTKGTTPTSLGRKFTTSGVRFLKVETFASDGTFIPGREAFIDRQTHQLLRRSQLAEGDILFSIAGALGRSTVVEQAWLPANTNQAFAIIRPSTKRRSVVARYLLWQLRSPAIARRIAEINVQAAQANLSLEQVRDFEIPIVSSLEQEAIADALDDVNELIATLERLIAKKQAIKQGMMQQLLTGRTRLPGFTGTWMVSTLGTLARVTGGGTPSTRVASYWGGGIPWFTPAEIKAQGSGLVSSSERRITQAGLASSAATLLPAGTVLVTSRASIGNCAVAAVPVSTNQGFASMIPKDSRSTWFLYYWVQQHRSEFESRAAGSTFLEISASKVSAIPLRKPNLDEQAAIGTAIRDVDAELDTLSNRLIKARAIKQGMMQQLLTGRTRLPVEVSS</sequence>
<dbReference type="STRING" id="158898.SAMN04488548_1342720"/>
<dbReference type="CDD" id="cd17246">
    <property type="entry name" value="RMtype1_S_SonII-TRD2-CR2_like"/>
    <property type="match status" value="1"/>
</dbReference>
<evidence type="ECO:0000313" key="6">
    <source>
        <dbReference type="Proteomes" id="UP000183180"/>
    </source>
</evidence>
<dbReference type="InterPro" id="IPR052021">
    <property type="entry name" value="Type-I_RS_S_subunit"/>
</dbReference>
<evidence type="ECO:0000256" key="3">
    <source>
        <dbReference type="ARBA" id="ARBA00023125"/>
    </source>
</evidence>
<gene>
    <name evidence="5" type="ORF">SAMN04488548_1342720</name>
</gene>
<dbReference type="Gene3D" id="3.90.220.20">
    <property type="entry name" value="DNA methylase specificity domains"/>
    <property type="match status" value="2"/>
</dbReference>
<dbReference type="EMBL" id="FNLM01000034">
    <property type="protein sequence ID" value="SDU62232.1"/>
    <property type="molecule type" value="Genomic_DNA"/>
</dbReference>
<organism evidence="5 6">
    <name type="scientific">Gordonia westfalica</name>
    <dbReference type="NCBI Taxonomy" id="158898"/>
    <lineage>
        <taxon>Bacteria</taxon>
        <taxon>Bacillati</taxon>
        <taxon>Actinomycetota</taxon>
        <taxon>Actinomycetes</taxon>
        <taxon>Mycobacteriales</taxon>
        <taxon>Gordoniaceae</taxon>
        <taxon>Gordonia</taxon>
    </lineage>
</organism>
<dbReference type="InterPro" id="IPR044946">
    <property type="entry name" value="Restrct_endonuc_typeI_TRD_sf"/>
</dbReference>
<evidence type="ECO:0000259" key="4">
    <source>
        <dbReference type="Pfam" id="PF01420"/>
    </source>
</evidence>
<name>A0A1H2K0Z6_9ACTN</name>
<comment type="similarity">
    <text evidence="1">Belongs to the type-I restriction system S methylase family.</text>
</comment>
<dbReference type="CDD" id="cd17273">
    <property type="entry name" value="RMtype1_S_EcoJA69PI-TRD1-CR1_like"/>
    <property type="match status" value="1"/>
</dbReference>
<evidence type="ECO:0000256" key="1">
    <source>
        <dbReference type="ARBA" id="ARBA00010923"/>
    </source>
</evidence>
<feature type="domain" description="Type I restriction modification DNA specificity" evidence="4">
    <location>
        <begin position="6"/>
        <end position="183"/>
    </location>
</feature>
<dbReference type="AlphaFoldDB" id="A0A1H2K0Z6"/>
<dbReference type="Proteomes" id="UP000183180">
    <property type="component" value="Unassembled WGS sequence"/>
</dbReference>
<dbReference type="Pfam" id="PF01420">
    <property type="entry name" value="Methylase_S"/>
    <property type="match status" value="2"/>
</dbReference>
<dbReference type="RefSeq" id="WP_084811831.1">
    <property type="nucleotide sequence ID" value="NZ_FNLM01000034.1"/>
</dbReference>
<reference evidence="5 6" key="1">
    <citation type="submission" date="2016-10" db="EMBL/GenBank/DDBJ databases">
        <authorList>
            <person name="de Groot N.N."/>
        </authorList>
    </citation>
    <scope>NUCLEOTIDE SEQUENCE [LARGE SCALE GENOMIC DNA]</scope>
    <source>
        <strain evidence="5 6">DSM 44215</strain>
    </source>
</reference>
<evidence type="ECO:0000313" key="5">
    <source>
        <dbReference type="EMBL" id="SDU62232.1"/>
    </source>
</evidence>
<feature type="domain" description="Type I restriction modification DNA specificity" evidence="4">
    <location>
        <begin position="209"/>
        <end position="380"/>
    </location>
</feature>
<dbReference type="GO" id="GO:0009307">
    <property type="term" value="P:DNA restriction-modification system"/>
    <property type="evidence" value="ECO:0007669"/>
    <property type="project" value="UniProtKB-KW"/>
</dbReference>
<keyword evidence="2" id="KW-0680">Restriction system</keyword>
<dbReference type="PANTHER" id="PTHR30408">
    <property type="entry name" value="TYPE-1 RESTRICTION ENZYME ECOKI SPECIFICITY PROTEIN"/>
    <property type="match status" value="1"/>
</dbReference>
<dbReference type="InterPro" id="IPR000055">
    <property type="entry name" value="Restrct_endonuc_typeI_TRD"/>
</dbReference>
<dbReference type="PANTHER" id="PTHR30408:SF12">
    <property type="entry name" value="TYPE I RESTRICTION ENZYME MJAVIII SPECIFICITY SUBUNIT"/>
    <property type="match status" value="1"/>
</dbReference>
<keyword evidence="3" id="KW-0238">DNA-binding</keyword>
<dbReference type="GO" id="GO:0003677">
    <property type="term" value="F:DNA binding"/>
    <property type="evidence" value="ECO:0007669"/>
    <property type="project" value="UniProtKB-KW"/>
</dbReference>
<accession>A0A1H2K0Z6</accession>
<dbReference type="SUPFAM" id="SSF116734">
    <property type="entry name" value="DNA methylase specificity domain"/>
    <property type="match status" value="2"/>
</dbReference>
<evidence type="ECO:0000256" key="2">
    <source>
        <dbReference type="ARBA" id="ARBA00022747"/>
    </source>
</evidence>
<protein>
    <submittedName>
        <fullName evidence="5">Type I restriction enzyme, S subunit</fullName>
    </submittedName>
</protein>
<dbReference type="OrthoDB" id="3197085at2"/>
<proteinExistence type="inferred from homology"/>